<dbReference type="RefSeq" id="WP_152576017.1">
    <property type="nucleotide sequence ID" value="NZ_VIKU02000009.1"/>
</dbReference>
<gene>
    <name evidence="1" type="ORF">FK220_019380</name>
</gene>
<dbReference type="GO" id="GO:0016301">
    <property type="term" value="F:kinase activity"/>
    <property type="evidence" value="ECO:0007669"/>
    <property type="project" value="UniProtKB-KW"/>
</dbReference>
<dbReference type="InterPro" id="IPR020568">
    <property type="entry name" value="Ribosomal_Su5_D2-typ_SF"/>
</dbReference>
<keyword evidence="1" id="KW-0418">Kinase</keyword>
<organism evidence="1 2">
    <name type="scientific">Pelagihabitans pacificus</name>
    <dbReference type="NCBI Taxonomy" id="2696054"/>
    <lineage>
        <taxon>Bacteria</taxon>
        <taxon>Pseudomonadati</taxon>
        <taxon>Bacteroidota</taxon>
        <taxon>Flavobacteriia</taxon>
        <taxon>Flavobacteriales</taxon>
        <taxon>Flavobacteriaceae</taxon>
        <taxon>Pelagihabitans</taxon>
    </lineage>
</organism>
<sequence length="301" mass="34237">MTTEYYSNGKLLISGEYVILDGALGWAIPTKYGQYLRVEKTESDKLSWKSLDHLGQLWFEGTYRLPTFEPISFSDQGISMALQTIFSSARGLNPSFLKRDKGYEVHTELTFPKDWGLGSSSTLINNIAQWVGIDPYELLKNTFGGSGYDIACAKHNTPLLYRIENGVPHTNELELRLPFQDSLYFVYLNQKKNSREAISAYRKLKIETRLIEQITQITRKLVATLNLKKFEELLLRHELLLSEALKVPTVQSELFEDYFGVVKSLGAWGGDFVLATGNQDSPGYFKEKGYDVVIPFSEMLL</sequence>
<keyword evidence="2" id="KW-1185">Reference proteome</keyword>
<dbReference type="InterPro" id="IPR014721">
    <property type="entry name" value="Ribsml_uS5_D2-typ_fold_subgr"/>
</dbReference>
<name>A0A967AX54_9FLAO</name>
<dbReference type="SUPFAM" id="SSF54211">
    <property type="entry name" value="Ribosomal protein S5 domain 2-like"/>
    <property type="match status" value="1"/>
</dbReference>
<dbReference type="NCBIfam" id="NF040656">
    <property type="entry name" value="GHMP_GYDIA"/>
    <property type="match status" value="1"/>
</dbReference>
<reference evidence="1" key="1">
    <citation type="submission" date="2019-07" db="EMBL/GenBank/DDBJ databases">
        <authorList>
            <person name="De-Chao Zhang Q."/>
        </authorList>
    </citation>
    <scope>NUCLEOTIDE SEQUENCE</scope>
    <source>
        <strain evidence="1">TP-CH-4</strain>
    </source>
</reference>
<dbReference type="Proteomes" id="UP000707206">
    <property type="component" value="Unassembled WGS sequence"/>
</dbReference>
<dbReference type="Gene3D" id="3.30.230.10">
    <property type="match status" value="1"/>
</dbReference>
<accession>A0A967AX54</accession>
<reference evidence="1" key="2">
    <citation type="submission" date="2020-03" db="EMBL/GenBank/DDBJ databases">
        <title>Flavobacteriaceae bacterium strain TP-CH-4, a member of the family Flavobacteriaceae isolated from a deep-sea seamount.</title>
        <authorList>
            <person name="Zhang D.-C."/>
        </authorList>
    </citation>
    <scope>NUCLEOTIDE SEQUENCE</scope>
    <source>
        <strain evidence="1">TP-CH-4</strain>
    </source>
</reference>
<dbReference type="EMBL" id="VIKU02000009">
    <property type="protein sequence ID" value="NHF61524.1"/>
    <property type="molecule type" value="Genomic_DNA"/>
</dbReference>
<comment type="caution">
    <text evidence="1">The sequence shown here is derived from an EMBL/GenBank/DDBJ whole genome shotgun (WGS) entry which is preliminary data.</text>
</comment>
<evidence type="ECO:0000313" key="1">
    <source>
        <dbReference type="EMBL" id="NHF61524.1"/>
    </source>
</evidence>
<dbReference type="AlphaFoldDB" id="A0A967AX54"/>
<proteinExistence type="predicted"/>
<dbReference type="InterPro" id="IPR047765">
    <property type="entry name" value="GHMP_GYDIA-like"/>
</dbReference>
<keyword evidence="1" id="KW-0808">Transferase</keyword>
<protein>
    <submittedName>
        <fullName evidence="1">GHMP kinase</fullName>
    </submittedName>
</protein>
<evidence type="ECO:0000313" key="2">
    <source>
        <dbReference type="Proteomes" id="UP000707206"/>
    </source>
</evidence>